<evidence type="ECO:0000259" key="5">
    <source>
        <dbReference type="PROSITE" id="PS50893"/>
    </source>
</evidence>
<sequence length="333" mass="34845">MTQETTTAPVAGGNAGMHSDYLEVRGLSVEFDGFKAVSNVDLTLFQGDLRFLIGPNGAGKTTIIDAITGLVPATGSVQKSGVELLGRKVHQIARLGVGRTFQTASVFEELSVLQNLDIAAGAGRSVWTMLRRRPAEVPESVERALETIGLTKLRNKPAGTLAHGQKQWLEIGMLLVQDASVLLLDEPVAGMSQEEREETGNLLRRIGGERTVVVVEHDMDFMRNFATSVTVLARGAVLAEGSVAEVQADPAVQEAYLGTAAVAERTEPVPVARGHHAGASPGADRHRLSAPGGEAVAEGHGAPAAPGEIGHAPDRAAGHEQAGSTSGPDRQEG</sequence>
<dbReference type="AlphaFoldDB" id="A0A846YPJ1"/>
<dbReference type="EMBL" id="JAAXOT010000016">
    <property type="protein sequence ID" value="NKY59510.1"/>
    <property type="molecule type" value="Genomic_DNA"/>
</dbReference>
<dbReference type="InterPro" id="IPR017781">
    <property type="entry name" value="ABC_transptr_urea_ATP-bd_UrtD"/>
</dbReference>
<dbReference type="GO" id="GO:0005886">
    <property type="term" value="C:plasma membrane"/>
    <property type="evidence" value="ECO:0007669"/>
    <property type="project" value="TreeGrafter"/>
</dbReference>
<evidence type="ECO:0000256" key="1">
    <source>
        <dbReference type="ARBA" id="ARBA00022448"/>
    </source>
</evidence>
<evidence type="ECO:0000256" key="4">
    <source>
        <dbReference type="SAM" id="MobiDB-lite"/>
    </source>
</evidence>
<proteinExistence type="predicted"/>
<dbReference type="PANTHER" id="PTHR45772">
    <property type="entry name" value="CONSERVED COMPONENT OF ABC TRANSPORTER FOR NATURAL AMINO ACIDS-RELATED"/>
    <property type="match status" value="1"/>
</dbReference>
<dbReference type="NCBIfam" id="TIGR03411">
    <property type="entry name" value="urea_trans_UrtD"/>
    <property type="match status" value="1"/>
</dbReference>
<dbReference type="PROSITE" id="PS50893">
    <property type="entry name" value="ABC_TRANSPORTER_2"/>
    <property type="match status" value="1"/>
</dbReference>
<feature type="domain" description="ABC transporter" evidence="5">
    <location>
        <begin position="22"/>
        <end position="259"/>
    </location>
</feature>
<reference evidence="6 7" key="1">
    <citation type="submission" date="2020-04" db="EMBL/GenBank/DDBJ databases">
        <title>MicrobeNet Type strains.</title>
        <authorList>
            <person name="Nicholson A.C."/>
        </authorList>
    </citation>
    <scope>NUCLEOTIDE SEQUENCE [LARGE SCALE GENOMIC DNA]</scope>
    <source>
        <strain evidence="6 7">JCM 3332</strain>
    </source>
</reference>
<dbReference type="Gene3D" id="3.40.50.300">
    <property type="entry name" value="P-loop containing nucleotide triphosphate hydrolases"/>
    <property type="match status" value="1"/>
</dbReference>
<dbReference type="CDD" id="cd03219">
    <property type="entry name" value="ABC_Mj1267_LivG_branched"/>
    <property type="match status" value="1"/>
</dbReference>
<dbReference type="PANTHER" id="PTHR45772:SF8">
    <property type="entry name" value="HIGH-AFFINITY BRANCHED-CHAIN AMINO ACID TRANSPORT ATP-BINDING PROTEIN"/>
    <property type="match status" value="1"/>
</dbReference>
<dbReference type="Pfam" id="PF12399">
    <property type="entry name" value="BCA_ABC_TP_C"/>
    <property type="match status" value="1"/>
</dbReference>
<keyword evidence="2" id="KW-0547">Nucleotide-binding</keyword>
<dbReference type="Pfam" id="PF00005">
    <property type="entry name" value="ABC_tran"/>
    <property type="match status" value="1"/>
</dbReference>
<dbReference type="GO" id="GO:0016887">
    <property type="term" value="F:ATP hydrolysis activity"/>
    <property type="evidence" value="ECO:0007669"/>
    <property type="project" value="InterPro"/>
</dbReference>
<dbReference type="SUPFAM" id="SSF52540">
    <property type="entry name" value="P-loop containing nucleoside triphosphate hydrolases"/>
    <property type="match status" value="1"/>
</dbReference>
<comment type="caution">
    <text evidence="6">The sequence shown here is derived from an EMBL/GenBank/DDBJ whole genome shotgun (WGS) entry which is preliminary data.</text>
</comment>
<keyword evidence="7" id="KW-1185">Reference proteome</keyword>
<dbReference type="InterPro" id="IPR051120">
    <property type="entry name" value="ABC_AA/LPS_Transport"/>
</dbReference>
<dbReference type="Proteomes" id="UP000570678">
    <property type="component" value="Unassembled WGS sequence"/>
</dbReference>
<dbReference type="InterPro" id="IPR027417">
    <property type="entry name" value="P-loop_NTPase"/>
</dbReference>
<gene>
    <name evidence="6" type="primary">urtD</name>
    <name evidence="6" type="ORF">HGA15_25820</name>
</gene>
<evidence type="ECO:0000256" key="3">
    <source>
        <dbReference type="ARBA" id="ARBA00022840"/>
    </source>
</evidence>
<keyword evidence="3 6" id="KW-0067">ATP-binding</keyword>
<evidence type="ECO:0000313" key="7">
    <source>
        <dbReference type="Proteomes" id="UP000570678"/>
    </source>
</evidence>
<feature type="compositionally biased region" description="Polar residues" evidence="4">
    <location>
        <begin position="322"/>
        <end position="333"/>
    </location>
</feature>
<dbReference type="RefSeq" id="WP_084492639.1">
    <property type="nucleotide sequence ID" value="NZ_JAAXOT010000016.1"/>
</dbReference>
<dbReference type="InterPro" id="IPR032823">
    <property type="entry name" value="BCA_ABC_TP_C"/>
</dbReference>
<accession>A0A846YPJ1</accession>
<protein>
    <submittedName>
        <fullName evidence="6">Urea ABC transporter ATP-binding protein UrtD</fullName>
    </submittedName>
</protein>
<keyword evidence="1" id="KW-0813">Transport</keyword>
<dbReference type="InterPro" id="IPR003439">
    <property type="entry name" value="ABC_transporter-like_ATP-bd"/>
</dbReference>
<evidence type="ECO:0000256" key="2">
    <source>
        <dbReference type="ARBA" id="ARBA00022741"/>
    </source>
</evidence>
<dbReference type="GO" id="GO:0005524">
    <property type="term" value="F:ATP binding"/>
    <property type="evidence" value="ECO:0007669"/>
    <property type="project" value="UniProtKB-KW"/>
</dbReference>
<name>A0A846YPJ1_9NOCA</name>
<evidence type="ECO:0000313" key="6">
    <source>
        <dbReference type="EMBL" id="NKY59510.1"/>
    </source>
</evidence>
<feature type="compositionally biased region" description="Low complexity" evidence="4">
    <location>
        <begin position="290"/>
        <end position="310"/>
    </location>
</feature>
<organism evidence="6 7">
    <name type="scientific">Nocardia flavorosea</name>
    <dbReference type="NCBI Taxonomy" id="53429"/>
    <lineage>
        <taxon>Bacteria</taxon>
        <taxon>Bacillati</taxon>
        <taxon>Actinomycetota</taxon>
        <taxon>Actinomycetes</taxon>
        <taxon>Mycobacteriales</taxon>
        <taxon>Nocardiaceae</taxon>
        <taxon>Nocardia</taxon>
    </lineage>
</organism>
<feature type="region of interest" description="Disordered" evidence="4">
    <location>
        <begin position="272"/>
        <end position="333"/>
    </location>
</feature>